<dbReference type="GO" id="GO:0005576">
    <property type="term" value="C:extracellular region"/>
    <property type="evidence" value="ECO:0007669"/>
    <property type="project" value="InterPro"/>
</dbReference>
<reference evidence="3" key="2">
    <citation type="submission" date="2025-09" db="UniProtKB">
        <authorList>
            <consortium name="Ensembl"/>
        </authorList>
    </citation>
    <scope>IDENTIFICATION</scope>
</reference>
<dbReference type="Ensembl" id="ENSAZOT00000023865.1">
    <property type="protein sequence ID" value="ENSAZOP00000022204.1"/>
    <property type="gene ID" value="ENSAZOG00000014376.1"/>
</dbReference>
<dbReference type="Proteomes" id="UP000694549">
    <property type="component" value="Unplaced"/>
</dbReference>
<evidence type="ECO:0000313" key="4">
    <source>
        <dbReference type="Proteomes" id="UP000694549"/>
    </source>
</evidence>
<feature type="chain" id="PRO_5034435044" description="Beta-defensin-like domain-containing protein" evidence="1">
    <location>
        <begin position="20"/>
        <end position="61"/>
    </location>
</feature>
<evidence type="ECO:0000256" key="1">
    <source>
        <dbReference type="SAM" id="SignalP"/>
    </source>
</evidence>
<sequence length="61" mass="6862">MKILFLLLSFFLLFLQGDAVGNSWLCVRRGGNCRFGRCQFAERQIGRCSAFQPCCGSPVWG</sequence>
<name>A0A8B9ZWY6_9AVES</name>
<dbReference type="GO" id="GO:0006952">
    <property type="term" value="P:defense response"/>
    <property type="evidence" value="ECO:0007669"/>
    <property type="project" value="InterPro"/>
</dbReference>
<dbReference type="Pfam" id="PF00711">
    <property type="entry name" value="Defensin_beta"/>
    <property type="match status" value="1"/>
</dbReference>
<proteinExistence type="predicted"/>
<dbReference type="AlphaFoldDB" id="A0A8B9ZWY6"/>
<keyword evidence="1" id="KW-0732">Signal</keyword>
<dbReference type="SUPFAM" id="SSF57392">
    <property type="entry name" value="Defensin-like"/>
    <property type="match status" value="1"/>
</dbReference>
<evidence type="ECO:0000313" key="3">
    <source>
        <dbReference type="Ensembl" id="ENSAZOP00000022204.1"/>
    </source>
</evidence>
<dbReference type="InterPro" id="IPR001855">
    <property type="entry name" value="Defensin_beta-like"/>
</dbReference>
<protein>
    <recommendedName>
        <fullName evidence="2">Beta-defensin-like domain-containing protein</fullName>
    </recommendedName>
</protein>
<accession>A0A8B9ZWY6</accession>
<feature type="domain" description="Beta-defensin-like" evidence="2">
    <location>
        <begin position="25"/>
        <end position="55"/>
    </location>
</feature>
<feature type="signal peptide" evidence="1">
    <location>
        <begin position="1"/>
        <end position="19"/>
    </location>
</feature>
<keyword evidence="4" id="KW-1185">Reference proteome</keyword>
<organism evidence="3 4">
    <name type="scientific">Anas zonorhyncha</name>
    <name type="common">Eastern spot-billed duck</name>
    <dbReference type="NCBI Taxonomy" id="75864"/>
    <lineage>
        <taxon>Eukaryota</taxon>
        <taxon>Metazoa</taxon>
        <taxon>Chordata</taxon>
        <taxon>Craniata</taxon>
        <taxon>Vertebrata</taxon>
        <taxon>Euteleostomi</taxon>
        <taxon>Archelosauria</taxon>
        <taxon>Archosauria</taxon>
        <taxon>Dinosauria</taxon>
        <taxon>Saurischia</taxon>
        <taxon>Theropoda</taxon>
        <taxon>Coelurosauria</taxon>
        <taxon>Aves</taxon>
        <taxon>Neognathae</taxon>
        <taxon>Galloanserae</taxon>
        <taxon>Anseriformes</taxon>
        <taxon>Anatidae</taxon>
        <taxon>Anatinae</taxon>
        <taxon>Anas</taxon>
    </lineage>
</organism>
<evidence type="ECO:0000259" key="2">
    <source>
        <dbReference type="Pfam" id="PF00711"/>
    </source>
</evidence>
<reference evidence="3" key="1">
    <citation type="submission" date="2025-08" db="UniProtKB">
        <authorList>
            <consortium name="Ensembl"/>
        </authorList>
    </citation>
    <scope>IDENTIFICATION</scope>
</reference>